<reference evidence="3" key="1">
    <citation type="journal article" date="2019" name="Int. J. Syst. Evol. Microbiol.">
        <title>The Global Catalogue of Microorganisms (GCM) 10K type strain sequencing project: providing services to taxonomists for standard genome sequencing and annotation.</title>
        <authorList>
            <consortium name="The Broad Institute Genomics Platform"/>
            <consortium name="The Broad Institute Genome Sequencing Center for Infectious Disease"/>
            <person name="Wu L."/>
            <person name="Ma J."/>
        </authorList>
    </citation>
    <scope>NUCLEOTIDE SEQUENCE [LARGE SCALE GENOMIC DNA]</scope>
    <source>
        <strain evidence="3">CGMCC 1.15353</strain>
    </source>
</reference>
<protein>
    <recommendedName>
        <fullName evidence="4">Glycerophosphoryl diester phosphodiesterase membrane domain-containing protein</fullName>
    </recommendedName>
</protein>
<gene>
    <name evidence="2" type="ORF">GCM10011389_29930</name>
</gene>
<keyword evidence="1" id="KW-1133">Transmembrane helix</keyword>
<sequence length="236" mass="26958">MDKPIRFTWELYTGKIEQILLLVVCTTIPLLLIHSFATNYIYAITPQLTPLYSFGDIYYALLTILLYLWAQVPFIRLAYNEYVGEEKGVGDALLQFMLQGFTVFVFAVITAVVTTIGFMLFIIPGLLLLSIAFPIPYVTMFDGKPIHKSLREGFRLGRKHLLKIFGLLTFVGFVELVVGILITLWIFNITSSFAAQMVTQMALNVIIFPFFIILMSSFMIKWREGQRVIEVESQEA</sequence>
<feature type="transmembrane region" description="Helical" evidence="1">
    <location>
        <begin position="91"/>
        <end position="112"/>
    </location>
</feature>
<feature type="transmembrane region" description="Helical" evidence="1">
    <location>
        <begin position="57"/>
        <end position="79"/>
    </location>
</feature>
<dbReference type="RefSeq" id="WP_229721253.1">
    <property type="nucleotide sequence ID" value="NZ_BMIN01000014.1"/>
</dbReference>
<evidence type="ECO:0000313" key="2">
    <source>
        <dbReference type="EMBL" id="GGD20295.1"/>
    </source>
</evidence>
<keyword evidence="1" id="KW-0472">Membrane</keyword>
<feature type="transmembrane region" description="Helical" evidence="1">
    <location>
        <begin position="118"/>
        <end position="140"/>
    </location>
</feature>
<dbReference type="Proteomes" id="UP000642571">
    <property type="component" value="Unassembled WGS sequence"/>
</dbReference>
<feature type="transmembrane region" description="Helical" evidence="1">
    <location>
        <begin position="20"/>
        <end position="45"/>
    </location>
</feature>
<feature type="transmembrane region" description="Helical" evidence="1">
    <location>
        <begin position="193"/>
        <end position="214"/>
    </location>
</feature>
<proteinExistence type="predicted"/>
<evidence type="ECO:0000313" key="3">
    <source>
        <dbReference type="Proteomes" id="UP000642571"/>
    </source>
</evidence>
<keyword evidence="3" id="KW-1185">Reference proteome</keyword>
<evidence type="ECO:0000256" key="1">
    <source>
        <dbReference type="SAM" id="Phobius"/>
    </source>
</evidence>
<comment type="caution">
    <text evidence="2">The sequence shown here is derived from an EMBL/GenBank/DDBJ whole genome shotgun (WGS) entry which is preliminary data.</text>
</comment>
<feature type="transmembrane region" description="Helical" evidence="1">
    <location>
        <begin position="161"/>
        <end position="187"/>
    </location>
</feature>
<organism evidence="2 3">
    <name type="scientific">Pontibacillus salipaludis</name>
    <dbReference type="NCBI Taxonomy" id="1697394"/>
    <lineage>
        <taxon>Bacteria</taxon>
        <taxon>Bacillati</taxon>
        <taxon>Bacillota</taxon>
        <taxon>Bacilli</taxon>
        <taxon>Bacillales</taxon>
        <taxon>Bacillaceae</taxon>
        <taxon>Pontibacillus</taxon>
    </lineage>
</organism>
<keyword evidence="1" id="KW-0812">Transmembrane</keyword>
<evidence type="ECO:0008006" key="4">
    <source>
        <dbReference type="Google" id="ProtNLM"/>
    </source>
</evidence>
<name>A0ABQ1QB82_9BACI</name>
<accession>A0ABQ1QB82</accession>
<dbReference type="EMBL" id="BMIN01000014">
    <property type="protein sequence ID" value="GGD20295.1"/>
    <property type="molecule type" value="Genomic_DNA"/>
</dbReference>